<dbReference type="InterPro" id="IPR058637">
    <property type="entry name" value="YknX-like_C"/>
</dbReference>
<dbReference type="InterPro" id="IPR006143">
    <property type="entry name" value="RND_pump_MFP"/>
</dbReference>
<dbReference type="Pfam" id="PF25989">
    <property type="entry name" value="YknX_C"/>
    <property type="match status" value="1"/>
</dbReference>
<dbReference type="Proteomes" id="UP001164909">
    <property type="component" value="Chromosome"/>
</dbReference>
<dbReference type="Pfam" id="PF25990">
    <property type="entry name" value="Beta-barrel_YknX"/>
    <property type="match status" value="1"/>
</dbReference>
<evidence type="ECO:0000259" key="7">
    <source>
        <dbReference type="Pfam" id="PF25990"/>
    </source>
</evidence>
<sequence length="401" mass="44124">MKRSLKGIIVSVFILAILVSAVYAISVRNKQALSTIEVKTAKVEKGDIVSLFSTNGDAESKSKQDYYIISPTKVLKVYVEIGKRVRKGDKLLELETQDLTYQYQIAQKQLEMAKLQLESLKKLKENSSAANNQPLQQSKSSAANMPASSNAQQFPLQSNMIFSLQSQLQSSSSLSNIDDQIKLQQKQVEIAELNLKSIKQSMDKQQRYVKAEIDGIVTAINAKEGNYFASAQLPAVTVEDPDNLQIVLNVNQYDAINIKEGQKAYIRFGNRTFDGVVKQVAPAATKLLTQTGSENVVKVYVDILNNDGTIKPGFNVDVDIKTGEKKDVVKVPSEAIVTDKSGKSYVYVVENNVAKQREVKLGLSSDLETEILDGVNVGEEVILNPNSSIQDGTKVRVKGSE</sequence>
<evidence type="ECO:0000256" key="1">
    <source>
        <dbReference type="ARBA" id="ARBA00004196"/>
    </source>
</evidence>
<proteinExistence type="inferred from homology"/>
<comment type="similarity">
    <text evidence="2">Belongs to the membrane fusion protein (MFP) (TC 8.A.1) family.</text>
</comment>
<dbReference type="InterPro" id="IPR050465">
    <property type="entry name" value="UPF0194_transport"/>
</dbReference>
<evidence type="ECO:0000256" key="5">
    <source>
        <dbReference type="SAM" id="MobiDB-lite"/>
    </source>
</evidence>
<evidence type="ECO:0000313" key="8">
    <source>
        <dbReference type="EMBL" id="WAM33687.1"/>
    </source>
</evidence>
<organism evidence="8 9">
    <name type="scientific">Caldicellulosiruptor morganii</name>
    <dbReference type="NCBI Taxonomy" id="1387555"/>
    <lineage>
        <taxon>Bacteria</taxon>
        <taxon>Bacillati</taxon>
        <taxon>Bacillota</taxon>
        <taxon>Bacillota incertae sedis</taxon>
        <taxon>Caldicellulosiruptorales</taxon>
        <taxon>Caldicellulosiruptoraceae</taxon>
        <taxon>Caldicellulosiruptor</taxon>
    </lineage>
</organism>
<evidence type="ECO:0000256" key="3">
    <source>
        <dbReference type="ARBA" id="ARBA00023054"/>
    </source>
</evidence>
<gene>
    <name evidence="8" type="ORF">OTK00_002212</name>
</gene>
<dbReference type="RefSeq" id="WP_045168785.1">
    <property type="nucleotide sequence ID" value="NZ_CP113865.1"/>
</dbReference>
<keyword evidence="9" id="KW-1185">Reference proteome</keyword>
<evidence type="ECO:0000313" key="9">
    <source>
        <dbReference type="Proteomes" id="UP001164909"/>
    </source>
</evidence>
<dbReference type="Gene3D" id="2.40.50.100">
    <property type="match status" value="1"/>
</dbReference>
<name>A0ABY7BLF8_9FIRM</name>
<dbReference type="SUPFAM" id="SSF111369">
    <property type="entry name" value="HlyD-like secretion proteins"/>
    <property type="match status" value="1"/>
</dbReference>
<feature type="coiled-coil region" evidence="4">
    <location>
        <begin position="174"/>
        <end position="201"/>
    </location>
</feature>
<dbReference type="InterPro" id="IPR058636">
    <property type="entry name" value="Beta-barrel_YknX"/>
</dbReference>
<evidence type="ECO:0000259" key="6">
    <source>
        <dbReference type="Pfam" id="PF25989"/>
    </source>
</evidence>
<feature type="domain" description="YknX-like beta-barrel" evidence="7">
    <location>
        <begin position="245"/>
        <end position="320"/>
    </location>
</feature>
<dbReference type="EMBL" id="CP113865">
    <property type="protein sequence ID" value="WAM33687.1"/>
    <property type="molecule type" value="Genomic_DNA"/>
</dbReference>
<dbReference type="PANTHER" id="PTHR32347">
    <property type="entry name" value="EFFLUX SYSTEM COMPONENT YKNX-RELATED"/>
    <property type="match status" value="1"/>
</dbReference>
<evidence type="ECO:0000256" key="2">
    <source>
        <dbReference type="ARBA" id="ARBA00009477"/>
    </source>
</evidence>
<evidence type="ECO:0000256" key="4">
    <source>
        <dbReference type="SAM" id="Coils"/>
    </source>
</evidence>
<dbReference type="NCBIfam" id="TIGR01730">
    <property type="entry name" value="RND_mfp"/>
    <property type="match status" value="1"/>
</dbReference>
<accession>A0ABY7BLF8</accession>
<keyword evidence="3 4" id="KW-0175">Coiled coil</keyword>
<protein>
    <submittedName>
        <fullName evidence="8">Efflux RND transporter periplasmic adaptor subunit</fullName>
    </submittedName>
</protein>
<feature type="region of interest" description="Disordered" evidence="5">
    <location>
        <begin position="126"/>
        <end position="149"/>
    </location>
</feature>
<feature type="domain" description="YknX-like C-terminal permuted SH3-like" evidence="6">
    <location>
        <begin position="328"/>
        <end position="397"/>
    </location>
</feature>
<dbReference type="PANTHER" id="PTHR32347:SF14">
    <property type="entry name" value="EFFLUX SYSTEM COMPONENT YKNX-RELATED"/>
    <property type="match status" value="1"/>
</dbReference>
<dbReference type="Gene3D" id="2.40.420.20">
    <property type="match status" value="1"/>
</dbReference>
<reference evidence="8" key="1">
    <citation type="submission" date="2022-12" db="EMBL/GenBank/DDBJ databases">
        <authorList>
            <person name="Bing R.G."/>
            <person name="Willard D.J."/>
            <person name="Manesh M.J.H."/>
            <person name="Laemthong T."/>
            <person name="Crosby J.R."/>
            <person name="Kelly R.M."/>
        </authorList>
    </citation>
    <scope>NUCLEOTIDE SEQUENCE</scope>
    <source>
        <strain evidence="8">DSM 8990</strain>
    </source>
</reference>
<comment type="subcellular location">
    <subcellularLocation>
        <location evidence="1">Cell envelope</location>
    </subcellularLocation>
</comment>
<dbReference type="Gene3D" id="2.40.30.170">
    <property type="match status" value="1"/>
</dbReference>
<feature type="compositionally biased region" description="Low complexity" evidence="5">
    <location>
        <begin position="138"/>
        <end position="149"/>
    </location>
</feature>